<feature type="compositionally biased region" description="Pro residues" evidence="2">
    <location>
        <begin position="49"/>
        <end position="65"/>
    </location>
</feature>
<dbReference type="PANTHER" id="PTHR31245">
    <property type="entry name" value="UBIQUITIN SYSTEM COMPONENT CUE PROTEIN"/>
    <property type="match status" value="1"/>
</dbReference>
<dbReference type="PANTHER" id="PTHR31245:SF1">
    <property type="entry name" value="UBIQUITIN SYSTEM COMPONENT CUE PROTEIN"/>
    <property type="match status" value="1"/>
</dbReference>
<evidence type="ECO:0000256" key="1">
    <source>
        <dbReference type="SAM" id="Coils"/>
    </source>
</evidence>
<keyword evidence="1" id="KW-0175">Coiled coil</keyword>
<evidence type="ECO:0000313" key="4">
    <source>
        <dbReference type="EMBL" id="JAT40429.1"/>
    </source>
</evidence>
<feature type="domain" description="CUE" evidence="3">
    <location>
        <begin position="78"/>
        <end position="121"/>
    </location>
</feature>
<dbReference type="AlphaFoldDB" id="A0A1D1XDD8"/>
<accession>A0A1D1XDD8</accession>
<gene>
    <name evidence="4" type="primary">FPP4_4</name>
    <name evidence="4" type="ORF">g.92896</name>
</gene>
<feature type="coiled-coil region" evidence="1">
    <location>
        <begin position="217"/>
        <end position="275"/>
    </location>
</feature>
<feature type="region of interest" description="Disordered" evidence="2">
    <location>
        <begin position="17"/>
        <end position="79"/>
    </location>
</feature>
<dbReference type="GO" id="GO:0043130">
    <property type="term" value="F:ubiquitin binding"/>
    <property type="evidence" value="ECO:0007669"/>
    <property type="project" value="InterPro"/>
</dbReference>
<name>A0A1D1XDD8_9ARAE</name>
<evidence type="ECO:0000259" key="3">
    <source>
        <dbReference type="PROSITE" id="PS51140"/>
    </source>
</evidence>
<dbReference type="InterPro" id="IPR009060">
    <property type="entry name" value="UBA-like_sf"/>
</dbReference>
<proteinExistence type="predicted"/>
<reference evidence="4" key="1">
    <citation type="submission" date="2015-07" db="EMBL/GenBank/DDBJ databases">
        <title>Transcriptome Assembly of Anthurium amnicola.</title>
        <authorList>
            <person name="Suzuki J."/>
        </authorList>
    </citation>
    <scope>NUCLEOTIDE SEQUENCE</scope>
</reference>
<sequence>MSALVLGKRSTSCFFEELHHHPPTGSAPTPSPQPSSSSSKRARFGASPHPFPAPQPCGPSPPPSPAWDGAAGVHSNRGDPTLLDHLRSIFPDMEEQLLERALEASANDLDSAIRSLKELRLGSMEGSLQSSVHDPVEGIDADILHNTSGVGSSENSCAMSNLPADGSEWVELLVREMMKSTDVNDARVRASRLLEVLEKSIMTRASAEVAQTFHKENEILREQLEGLLHDNNILKKAVAIQHERQKEFDERNQELQHLKQLVVQYQEQLRTLEINNYALSMHLRQAQQGSSIPGRFHPDVF</sequence>
<dbReference type="SUPFAM" id="SSF46934">
    <property type="entry name" value="UBA-like"/>
    <property type="match status" value="1"/>
</dbReference>
<protein>
    <submittedName>
        <fullName evidence="4">Filament-like plant protein 4</fullName>
    </submittedName>
</protein>
<dbReference type="Pfam" id="PF02845">
    <property type="entry name" value="CUE"/>
    <property type="match status" value="1"/>
</dbReference>
<dbReference type="PROSITE" id="PS51140">
    <property type="entry name" value="CUE"/>
    <property type="match status" value="1"/>
</dbReference>
<feature type="compositionally biased region" description="Low complexity" evidence="2">
    <location>
        <begin position="23"/>
        <end position="39"/>
    </location>
</feature>
<organism evidence="4">
    <name type="scientific">Anthurium amnicola</name>
    <dbReference type="NCBI Taxonomy" id="1678845"/>
    <lineage>
        <taxon>Eukaryota</taxon>
        <taxon>Viridiplantae</taxon>
        <taxon>Streptophyta</taxon>
        <taxon>Embryophyta</taxon>
        <taxon>Tracheophyta</taxon>
        <taxon>Spermatophyta</taxon>
        <taxon>Magnoliopsida</taxon>
        <taxon>Liliopsida</taxon>
        <taxon>Araceae</taxon>
        <taxon>Pothoideae</taxon>
        <taxon>Potheae</taxon>
        <taxon>Anthurium</taxon>
    </lineage>
</organism>
<dbReference type="InterPro" id="IPR003892">
    <property type="entry name" value="CUE"/>
</dbReference>
<dbReference type="Gene3D" id="1.10.8.10">
    <property type="entry name" value="DNA helicase RuvA subunit, C-terminal domain"/>
    <property type="match status" value="1"/>
</dbReference>
<dbReference type="CDD" id="cd14279">
    <property type="entry name" value="CUE"/>
    <property type="match status" value="1"/>
</dbReference>
<dbReference type="EMBL" id="GDJX01027507">
    <property type="protein sequence ID" value="JAT40429.1"/>
    <property type="molecule type" value="Transcribed_RNA"/>
</dbReference>
<evidence type="ECO:0000256" key="2">
    <source>
        <dbReference type="SAM" id="MobiDB-lite"/>
    </source>
</evidence>